<dbReference type="EC" id="3.4.24.-" evidence="6"/>
<dbReference type="GO" id="GO:0004222">
    <property type="term" value="F:metalloendopeptidase activity"/>
    <property type="evidence" value="ECO:0007669"/>
    <property type="project" value="UniProtKB-UniRule"/>
</dbReference>
<evidence type="ECO:0000259" key="8">
    <source>
        <dbReference type="Pfam" id="PF08439"/>
    </source>
</evidence>
<dbReference type="MEROPS" id="M03.007"/>
<dbReference type="EMBL" id="APML01000056">
    <property type="protein sequence ID" value="ENH96183.1"/>
    <property type="molecule type" value="Genomic_DNA"/>
</dbReference>
<dbReference type="InterPro" id="IPR013647">
    <property type="entry name" value="OligopepF_N_dom"/>
</dbReference>
<gene>
    <name evidence="9" type="ORF">J416_12267</name>
</gene>
<dbReference type="Pfam" id="PF08439">
    <property type="entry name" value="Peptidase_M3_N"/>
    <property type="match status" value="1"/>
</dbReference>
<dbReference type="RefSeq" id="WP_003472196.1">
    <property type="nucleotide sequence ID" value="NZ_APML01000056.1"/>
</dbReference>
<dbReference type="InterPro" id="IPR001567">
    <property type="entry name" value="Pept_M3A_M3B_dom"/>
</dbReference>
<dbReference type="GO" id="GO:0006508">
    <property type="term" value="P:proteolysis"/>
    <property type="evidence" value="ECO:0007669"/>
    <property type="project" value="UniProtKB-KW"/>
</dbReference>
<dbReference type="Gene3D" id="1.10.287.830">
    <property type="entry name" value="putative peptidase helix hairpin domain like"/>
    <property type="match status" value="1"/>
</dbReference>
<dbReference type="OrthoDB" id="9766487at2"/>
<dbReference type="eggNOG" id="COG1164">
    <property type="taxonomic scope" value="Bacteria"/>
</dbReference>
<sequence>MTKNQKSLPTREEVSEERKWRLEDIFATDEKWEEERKEIESLLPTFEQYQGKLQESPEQLYELLQLQDQVSERLSQLYTYAHMRNDQDTTNSFYQAMNAKAENLITKASSAMSFITPEILKLEEETLESFVNNYEPLQFYQHTLDEINRQRPHVLSEKEEELLAEVSDVADNPAQTFSMLNNADLTFPTIKDANGEEVDLTHGRYLNFLESQDRNVRRDAFKAMYDTFGRFQNTFSSTLSGVVKKNNFFAQKRHYDSARQSALNENNIPEKVYDHLLEAIDEGLPLLQRYVSLRKQLLDVDELHMYDLYTPLVKDVNMTFTYEEAQEVILNALAPLGQDYVKVVEQAFKDRWIDVEENKGKRSGAYSSGAYGTNPYILLNWQGNLNDLFTLAHELGHSMHSYYTHNHQSFRYGNYSIFVAEVASTCNEALLNHYLVEQTDDVKEKLYLLNHFLEGFRGTVFRQTMFAEFEHHIHLLAQDDEALTADKLTELYYDLNKKYFGNDLVIDEEIGLEWARIPHFYFNYYVYQYATGYAAAQSLASQILEEKEPAVKRYLDFLKAGSSDYPIEVLKRAGVDMTEKAPVENALTIFEQKLNEMEELLKNRT</sequence>
<accession>N4W7E6</accession>
<evidence type="ECO:0000256" key="6">
    <source>
        <dbReference type="RuleBase" id="RU368091"/>
    </source>
</evidence>
<evidence type="ECO:0000256" key="1">
    <source>
        <dbReference type="ARBA" id="ARBA00022670"/>
    </source>
</evidence>
<comment type="similarity">
    <text evidence="6">Belongs to the peptidase M3B family.</text>
</comment>
<dbReference type="PANTHER" id="PTHR11804:SF84">
    <property type="entry name" value="SACCHAROLYSIN"/>
    <property type="match status" value="1"/>
</dbReference>
<dbReference type="InterPro" id="IPR045090">
    <property type="entry name" value="Pept_M3A_M3B"/>
</dbReference>
<dbReference type="PANTHER" id="PTHR11804">
    <property type="entry name" value="PROTEASE M3 THIMET OLIGOPEPTIDASE-RELATED"/>
    <property type="match status" value="1"/>
</dbReference>
<dbReference type="Gene3D" id="1.20.140.70">
    <property type="entry name" value="Oligopeptidase f, N-terminal domain"/>
    <property type="match status" value="1"/>
</dbReference>
<dbReference type="GO" id="GO:0046872">
    <property type="term" value="F:metal ion binding"/>
    <property type="evidence" value="ECO:0007669"/>
    <property type="project" value="UniProtKB-UniRule"/>
</dbReference>
<dbReference type="GO" id="GO:0006518">
    <property type="term" value="P:peptide metabolic process"/>
    <property type="evidence" value="ECO:0007669"/>
    <property type="project" value="TreeGrafter"/>
</dbReference>
<evidence type="ECO:0000313" key="9">
    <source>
        <dbReference type="EMBL" id="ENH96183.1"/>
    </source>
</evidence>
<dbReference type="AlphaFoldDB" id="N4W7E6"/>
<keyword evidence="3 6" id="KW-0378">Hydrolase</keyword>
<feature type="domain" description="Oligopeptidase F N-terminal" evidence="8">
    <location>
        <begin position="118"/>
        <end position="187"/>
    </location>
</feature>
<name>N4W7E6_9BACI</name>
<dbReference type="Proteomes" id="UP000012283">
    <property type="component" value="Unassembled WGS sequence"/>
</dbReference>
<comment type="caution">
    <text evidence="9">The sequence shown here is derived from an EMBL/GenBank/DDBJ whole genome shotgun (WGS) entry which is preliminary data.</text>
</comment>
<reference evidence="9 10" key="1">
    <citation type="submission" date="2013-03" db="EMBL/GenBank/DDBJ databases">
        <title>Draft genome sequence of Gracibacillus halophilus YIM-C55.5, a moderately halophilic and thermophilic organism from the Xiaochaidamu salt lake.</title>
        <authorList>
            <person name="Sugumar T."/>
            <person name="Polireddy D.R."/>
            <person name="Antony A."/>
            <person name="Madhava Y.R."/>
            <person name="Sivakumar N."/>
        </authorList>
    </citation>
    <scope>NUCLEOTIDE SEQUENCE [LARGE SCALE GENOMIC DNA]</scope>
    <source>
        <strain evidence="9 10">YIM-C55.5</strain>
    </source>
</reference>
<dbReference type="Gene3D" id="1.10.1370.20">
    <property type="entry name" value="Oligoendopeptidase f, C-terminal domain"/>
    <property type="match status" value="1"/>
</dbReference>
<keyword evidence="10" id="KW-1185">Reference proteome</keyword>
<evidence type="ECO:0000256" key="4">
    <source>
        <dbReference type="ARBA" id="ARBA00022833"/>
    </source>
</evidence>
<evidence type="ECO:0000313" key="10">
    <source>
        <dbReference type="Proteomes" id="UP000012283"/>
    </source>
</evidence>
<evidence type="ECO:0000259" key="7">
    <source>
        <dbReference type="Pfam" id="PF01432"/>
    </source>
</evidence>
<keyword evidence="5 6" id="KW-0482">Metalloprotease</keyword>
<comment type="cofactor">
    <cofactor evidence="6">
        <name>Zn(2+)</name>
        <dbReference type="ChEBI" id="CHEBI:29105"/>
    </cofactor>
    <text evidence="6">Binds 1 zinc ion.</text>
</comment>
<dbReference type="InterPro" id="IPR004438">
    <property type="entry name" value="Peptidase_M3B"/>
</dbReference>
<comment type="function">
    <text evidence="6">Has oligopeptidase activity and degrades a variety of small bioactive peptides.</text>
</comment>
<feature type="domain" description="Peptidase M3A/M3B catalytic" evidence="7">
    <location>
        <begin position="208"/>
        <end position="587"/>
    </location>
</feature>
<protein>
    <recommendedName>
        <fullName evidence="6">Oligopeptidase F</fullName>
        <ecNumber evidence="6">3.4.24.-</ecNumber>
    </recommendedName>
</protein>
<organism evidence="9 10">
    <name type="scientific">Gracilibacillus halophilus YIM-C55.5</name>
    <dbReference type="NCBI Taxonomy" id="1308866"/>
    <lineage>
        <taxon>Bacteria</taxon>
        <taxon>Bacillati</taxon>
        <taxon>Bacillota</taxon>
        <taxon>Bacilli</taxon>
        <taxon>Bacillales</taxon>
        <taxon>Bacillaceae</taxon>
        <taxon>Gracilibacillus</taxon>
    </lineage>
</organism>
<dbReference type="Pfam" id="PF01432">
    <property type="entry name" value="Peptidase_M3"/>
    <property type="match status" value="1"/>
</dbReference>
<dbReference type="STRING" id="1308866.J416_12267"/>
<dbReference type="InterPro" id="IPR042088">
    <property type="entry name" value="OligoPept_F_C"/>
</dbReference>
<keyword evidence="4 6" id="KW-0862">Zinc</keyword>
<dbReference type="SUPFAM" id="SSF55486">
    <property type="entry name" value="Metalloproteases ('zincins'), catalytic domain"/>
    <property type="match status" value="1"/>
</dbReference>
<evidence type="ECO:0000256" key="5">
    <source>
        <dbReference type="ARBA" id="ARBA00023049"/>
    </source>
</evidence>
<proteinExistence type="inferred from homology"/>
<evidence type="ECO:0000256" key="2">
    <source>
        <dbReference type="ARBA" id="ARBA00022723"/>
    </source>
</evidence>
<dbReference type="CDD" id="cd09608">
    <property type="entry name" value="M3B_PepF"/>
    <property type="match status" value="1"/>
</dbReference>
<dbReference type="PATRIC" id="fig|1308866.3.peg.2481"/>
<evidence type="ECO:0000256" key="3">
    <source>
        <dbReference type="ARBA" id="ARBA00022801"/>
    </source>
</evidence>
<keyword evidence="1 6" id="KW-0645">Protease</keyword>
<dbReference type="NCBIfam" id="TIGR00181">
    <property type="entry name" value="pepF"/>
    <property type="match status" value="1"/>
</dbReference>
<keyword evidence="2 6" id="KW-0479">Metal-binding</keyword>